<sequence length="1209" mass="136448">MTQASIPDFSAGAMENWGLLTYRAYDTALPIHLFQALERVGNSSGSFSAYGSDFNFIEYYRGWTEEPGHPVLNVNVNHRTGDMTITQIVNDVFQFARSGLMTYTRAFNILSFLENETEYAPWMAAITGFSWIRNRFAGTPHLTRIEAQIARWANTAITGLTYYPINGESFMRSYLRYQLAPMLCSMNVQECRNAANQQFRNLVNNGVEVPPNSRNWVYCNGLREGTEADFNFLWNRFRNHNVYTEKIQLLMVLGCTPHANSLNTILRTIVNDTFVIRPQDFTTTLNSAVTGNEGNTQIVFQFIRNNLQLVINAFGSASTPLSYISARLRNEAEINEFQAWANQNQALLGNDYQSVLNGAVAARESIQWAASVANDVNNYLTNGNDNIQPSTATTQLVTQPTTVTAPPISEPSTPALPDSAGSLGYSPVPVPDEEWEEFFRTLRDPAYRLPTTTRPRHYEVSLNPYFDVVPVNTTAFTFDAAGNNTQRPFEIYARNNAGSTGEWSLEIGELLLTAMEEKTQIPYYTMAENLGMQQAAIPDFSAGAMENWGLLTYREALILYDPLNSNHFYKQRVANIVSHEVVHMWFGNLVTCAWWDNLWLNEGFARYYQYYLTHSVARDLGFDTRFIVEQLQTVMISDSIDSAHALTDPSVNDPASVSAHFSAITYARGAAIIRMTQHLLGDDTFDKGLRFYLLDRKFDVAEPHHLFRALDAAAAEDNALTAYGGVTIDTYFRSWSEKAGHPLLTVTVDQRTGRMIVVQSRWERNTGVSQFPGLWYVPITWTRAGAPDFENLKPSQIISAQSTLIQRGTTGLEWVLFNKQESGFYRVNYDDTNWALLTRALRSANRTVIHEINRAQIVDDLFALARAGVKNYDRIYNILSFLEFEDGYAPWIAAINGFNFVIRRLAHDTTNLQKLFGVINNLSVAVTRRLGYSEVSGESYMDGLLRMYLLTFLCNIGHQQCVSEGRRNFQNWKNGTFIPANMRPWVYCVGLREGNEEDFTYFWNRYLAEDLASEKVVMLEAAGCTSNQASLWRYLDAIVTLDDAVRPQDYNVAINAAVSGNEANTMRAFEWLRNNIARTTAALGSVATPVSNIAGRLLNEQQITEFQTWLDANREAIGAAYNTGINGIAATRTNLAWSRQRTSEMERYFEAGYVEDIIEDINDGEEDKEEIEQEKEEEQGIEEEGTDSANIAALSVFTLVVTLTINLMA</sequence>
<evidence type="ECO:0000256" key="7">
    <source>
        <dbReference type="ARBA" id="ARBA00022801"/>
    </source>
</evidence>
<evidence type="ECO:0000256" key="9">
    <source>
        <dbReference type="ARBA" id="ARBA00023049"/>
    </source>
</evidence>
<keyword evidence="6" id="KW-0479">Metal-binding</keyword>
<dbReference type="CDD" id="cd09601">
    <property type="entry name" value="M1_APN-Q_like"/>
    <property type="match status" value="1"/>
</dbReference>
<name>A0ABN8J1E6_9NEOP</name>
<keyword evidence="7" id="KW-0378">Hydrolase</keyword>
<dbReference type="PRINTS" id="PR00756">
    <property type="entry name" value="ALADIPTASE"/>
</dbReference>
<evidence type="ECO:0000256" key="5">
    <source>
        <dbReference type="ARBA" id="ARBA00022670"/>
    </source>
</evidence>
<dbReference type="Pfam" id="PF01433">
    <property type="entry name" value="Peptidase_M1"/>
    <property type="match status" value="1"/>
</dbReference>
<feature type="domain" description="ERAP1-like C-terminal" evidence="13">
    <location>
        <begin position="80"/>
        <end position="346"/>
    </location>
</feature>
<evidence type="ECO:0000259" key="12">
    <source>
        <dbReference type="Pfam" id="PF01433"/>
    </source>
</evidence>
<evidence type="ECO:0000313" key="15">
    <source>
        <dbReference type="Proteomes" id="UP000837857"/>
    </source>
</evidence>
<dbReference type="InterPro" id="IPR027268">
    <property type="entry name" value="Peptidase_M4/M1_CTD_sf"/>
</dbReference>
<proteinExistence type="inferred from homology"/>
<feature type="domain" description="ERAP1-like C-terminal" evidence="13">
    <location>
        <begin position="814"/>
        <end position="1115"/>
    </location>
</feature>
<gene>
    <name evidence="14" type="ORF">IPOD504_LOCUS14903</name>
</gene>
<evidence type="ECO:0000256" key="8">
    <source>
        <dbReference type="ARBA" id="ARBA00022833"/>
    </source>
</evidence>
<organism evidence="14 15">
    <name type="scientific">Iphiclides podalirius</name>
    <name type="common">scarce swallowtail</name>
    <dbReference type="NCBI Taxonomy" id="110791"/>
    <lineage>
        <taxon>Eukaryota</taxon>
        <taxon>Metazoa</taxon>
        <taxon>Ecdysozoa</taxon>
        <taxon>Arthropoda</taxon>
        <taxon>Hexapoda</taxon>
        <taxon>Insecta</taxon>
        <taxon>Pterygota</taxon>
        <taxon>Neoptera</taxon>
        <taxon>Endopterygota</taxon>
        <taxon>Lepidoptera</taxon>
        <taxon>Glossata</taxon>
        <taxon>Ditrysia</taxon>
        <taxon>Papilionoidea</taxon>
        <taxon>Papilionidae</taxon>
        <taxon>Papilioninae</taxon>
        <taxon>Iphiclides</taxon>
    </lineage>
</organism>
<accession>A0ABN8J1E6</accession>
<comment type="similarity">
    <text evidence="3">Belongs to the peptidase M1 family.</text>
</comment>
<keyword evidence="4" id="KW-0325">Glycoprotein</keyword>
<dbReference type="InterPro" id="IPR001930">
    <property type="entry name" value="Peptidase_M1"/>
</dbReference>
<keyword evidence="10" id="KW-0449">Lipoprotein</keyword>
<evidence type="ECO:0000256" key="2">
    <source>
        <dbReference type="ARBA" id="ARBA00004609"/>
    </source>
</evidence>
<dbReference type="PANTHER" id="PTHR11533">
    <property type="entry name" value="PROTEASE M1 ZINC METALLOPROTEASE"/>
    <property type="match status" value="1"/>
</dbReference>
<dbReference type="EMBL" id="OW152818">
    <property type="protein sequence ID" value="CAH2070916.1"/>
    <property type="molecule type" value="Genomic_DNA"/>
</dbReference>
<keyword evidence="4" id="KW-0336">GPI-anchor</keyword>
<evidence type="ECO:0000313" key="14">
    <source>
        <dbReference type="EMBL" id="CAH2070916.1"/>
    </source>
</evidence>
<reference evidence="14" key="1">
    <citation type="submission" date="2022-03" db="EMBL/GenBank/DDBJ databases">
        <authorList>
            <person name="Martin H S."/>
        </authorList>
    </citation>
    <scope>NUCLEOTIDE SEQUENCE</scope>
</reference>
<dbReference type="InterPro" id="IPR050344">
    <property type="entry name" value="Peptidase_M1_aminopeptidases"/>
</dbReference>
<dbReference type="Gene3D" id="2.60.40.1910">
    <property type="match status" value="1"/>
</dbReference>
<evidence type="ECO:0000256" key="3">
    <source>
        <dbReference type="ARBA" id="ARBA00010136"/>
    </source>
</evidence>
<feature type="domain" description="Peptidase M1 membrane alanine aminopeptidase" evidence="12">
    <location>
        <begin position="503"/>
        <end position="715"/>
    </location>
</feature>
<dbReference type="Pfam" id="PF11838">
    <property type="entry name" value="ERAP1_C"/>
    <property type="match status" value="2"/>
</dbReference>
<keyword evidence="15" id="KW-1185">Reference proteome</keyword>
<evidence type="ECO:0000259" key="13">
    <source>
        <dbReference type="Pfam" id="PF11838"/>
    </source>
</evidence>
<evidence type="ECO:0008006" key="16">
    <source>
        <dbReference type="Google" id="ProtNLM"/>
    </source>
</evidence>
<dbReference type="Proteomes" id="UP000837857">
    <property type="component" value="Chromosome 6"/>
</dbReference>
<protein>
    <recommendedName>
        <fullName evidence="16">Aminopeptidase N</fullName>
    </recommendedName>
</protein>
<dbReference type="InterPro" id="IPR014782">
    <property type="entry name" value="Peptidase_M1_dom"/>
</dbReference>
<dbReference type="Gene3D" id="1.10.390.10">
    <property type="entry name" value="Neutral Protease Domain 2"/>
    <property type="match status" value="1"/>
</dbReference>
<evidence type="ECO:0000256" key="4">
    <source>
        <dbReference type="ARBA" id="ARBA00022622"/>
    </source>
</evidence>
<dbReference type="InterPro" id="IPR024571">
    <property type="entry name" value="ERAP1-like_C_dom"/>
</dbReference>
<feature type="region of interest" description="Disordered" evidence="11">
    <location>
        <begin position="1166"/>
        <end position="1185"/>
    </location>
</feature>
<comment type="cofactor">
    <cofactor evidence="1">
        <name>Zn(2+)</name>
        <dbReference type="ChEBI" id="CHEBI:29105"/>
    </cofactor>
</comment>
<dbReference type="Gene3D" id="1.25.50.20">
    <property type="match status" value="2"/>
</dbReference>
<keyword evidence="4" id="KW-0472">Membrane</keyword>
<dbReference type="InterPro" id="IPR034016">
    <property type="entry name" value="M1_APN-typ"/>
</dbReference>
<dbReference type="PANTHER" id="PTHR11533:SF301">
    <property type="entry name" value="AMINOPEPTIDASE"/>
    <property type="match status" value="1"/>
</dbReference>
<comment type="subcellular location">
    <subcellularLocation>
        <location evidence="2">Cell membrane</location>
        <topology evidence="2">Lipid-anchor</topology>
        <topology evidence="2">GPI-anchor</topology>
    </subcellularLocation>
</comment>
<evidence type="ECO:0000256" key="6">
    <source>
        <dbReference type="ARBA" id="ARBA00022723"/>
    </source>
</evidence>
<evidence type="ECO:0000256" key="11">
    <source>
        <dbReference type="SAM" id="MobiDB-lite"/>
    </source>
</evidence>
<evidence type="ECO:0000256" key="1">
    <source>
        <dbReference type="ARBA" id="ARBA00001947"/>
    </source>
</evidence>
<keyword evidence="5" id="KW-0645">Protease</keyword>
<dbReference type="Gene3D" id="3.30.2010.30">
    <property type="match status" value="1"/>
</dbReference>
<evidence type="ECO:0000256" key="10">
    <source>
        <dbReference type="ARBA" id="ARBA00023288"/>
    </source>
</evidence>
<keyword evidence="9" id="KW-0482">Metalloprotease</keyword>
<keyword evidence="8" id="KW-0862">Zinc</keyword>
<feature type="region of interest" description="Disordered" evidence="11">
    <location>
        <begin position="398"/>
        <end position="421"/>
    </location>
</feature>
<feature type="non-terminal residue" evidence="14">
    <location>
        <position position="1"/>
    </location>
</feature>
<dbReference type="SUPFAM" id="SSF55486">
    <property type="entry name" value="Metalloproteases ('zincins'), catalytic domain"/>
    <property type="match status" value="1"/>
</dbReference>